<dbReference type="Gene3D" id="3.90.1200.10">
    <property type="match status" value="1"/>
</dbReference>
<accession>B2AXM1</accession>
<evidence type="ECO:0000313" key="3">
    <source>
        <dbReference type="Proteomes" id="UP000001197"/>
    </source>
</evidence>
<dbReference type="EMBL" id="CU633900">
    <property type="protein sequence ID" value="CAP69145.1"/>
    <property type="molecule type" value="Genomic_DNA"/>
</dbReference>
<reference evidence="1" key="2">
    <citation type="submission" date="2008-07" db="EMBL/GenBank/DDBJ databases">
        <authorList>
            <person name="Genoscope - CEA"/>
        </authorList>
    </citation>
    <scope>NUCLEOTIDE SEQUENCE</scope>
    <source>
        <strain evidence="1">S mat+</strain>
    </source>
</reference>
<dbReference type="KEGG" id="pan:PODANSg5507"/>
<dbReference type="RefSeq" id="XP_001908472.1">
    <property type="nucleotide sequence ID" value="XM_001908437.1"/>
</dbReference>
<dbReference type="OrthoDB" id="25129at2759"/>
<dbReference type="AlphaFoldDB" id="B2AXM1"/>
<sequence>MAASKSHPKSQQVAEQVQEELNGTPYKLTSLEPLSGGLANFLFRGRLTNPLPDSSHDVAIKHGESFIAGMPESDWLQLDVTNTHQQVEEECLKAIQSMPIPEAPCVTRTPKLYYYNSDTNTQVQEYLPDAISLKDYALKHFSATRDVSRKPACLDIGKSLGIWLRSFHHWANQSEQSGLRGALKLNANLQELRHMTNYQTLVSDVDTCPEILSDAKEVFEKVERMAAEELGSGKLEVIHGDFWTGNTLLADQPLEDGQRPNIFIVDWEMCQLNVHPLDLGQMMAELYELFLFKGIEEGKWIIEGFVSGYGNIDDKFAYRIAIQLGTHLIVWGSRAQGWGTEEQVAEVMAKGKEIIVKAWHEDRTWFEAGDLACLFSGRS</sequence>
<gene>
    <name evidence="1" type="ORF">PODANS_7_11030</name>
</gene>
<protein>
    <submittedName>
        <fullName evidence="1">Podospora anserina S mat+ genomic DNA chromosome 7, supercontig 1</fullName>
    </submittedName>
</protein>
<evidence type="ECO:0000313" key="2">
    <source>
        <dbReference type="EMBL" id="CDP32625.1"/>
    </source>
</evidence>
<dbReference type="eggNOG" id="ENOG502SJ8C">
    <property type="taxonomic scope" value="Eukaryota"/>
</dbReference>
<evidence type="ECO:0000313" key="1">
    <source>
        <dbReference type="EMBL" id="CAP69145.1"/>
    </source>
</evidence>
<dbReference type="HOGENOM" id="CLU_059226_0_0_1"/>
<proteinExistence type="predicted"/>
<keyword evidence="3" id="KW-1185">Reference proteome</keyword>
<name>B2AXM1_PODAN</name>
<dbReference type="VEuPathDB" id="FungiDB:PODANS_7_11030"/>
<dbReference type="Proteomes" id="UP000001197">
    <property type="component" value="Chromosome 7"/>
</dbReference>
<dbReference type="GeneID" id="6191973"/>
<dbReference type="STRING" id="515849.B2AXM1"/>
<reference evidence="1 3" key="1">
    <citation type="journal article" date="2008" name="Genome Biol.">
        <title>The genome sequence of the model ascomycete fungus Podospora anserina.</title>
        <authorList>
            <person name="Espagne E."/>
            <person name="Lespinet O."/>
            <person name="Malagnac F."/>
            <person name="Da Silva C."/>
            <person name="Jaillon O."/>
            <person name="Porcel B.M."/>
            <person name="Couloux A."/>
            <person name="Aury J.-M."/>
            <person name="Segurens B."/>
            <person name="Poulain J."/>
            <person name="Anthouard V."/>
            <person name="Grossetete S."/>
            <person name="Khalili H."/>
            <person name="Coppin E."/>
            <person name="Dequard-Chablat M."/>
            <person name="Picard M."/>
            <person name="Contamine V."/>
            <person name="Arnaise S."/>
            <person name="Bourdais A."/>
            <person name="Berteaux-Lecellier V."/>
            <person name="Gautheret D."/>
            <person name="de Vries R.P."/>
            <person name="Battaglia E."/>
            <person name="Coutinho P.M."/>
            <person name="Danchin E.G.J."/>
            <person name="Henrissat B."/>
            <person name="El Khoury R."/>
            <person name="Sainsard-Chanet A."/>
            <person name="Boivin A."/>
            <person name="Pinan-Lucarre B."/>
            <person name="Sellem C.H."/>
            <person name="Debuchy R."/>
            <person name="Wincker P."/>
            <person name="Weissenbach J."/>
            <person name="Silar P."/>
        </authorList>
    </citation>
    <scope>NUCLEOTIDE SEQUENCE [LARGE SCALE GENOMIC DNA]</scope>
    <source>
        <strain evidence="3">S / ATCC MYA-4624 / DSM 980 / FGSC 10383</strain>
        <strain evidence="1">S mat+</strain>
    </source>
</reference>
<reference evidence="3" key="3">
    <citation type="journal article" date="2014" name="Genetics">
        <title>Maintaining two mating types: Structure of the mating type locus and its role in heterokaryosis in Podospora anserina.</title>
        <authorList>
            <person name="Grognet P."/>
            <person name="Bidard F."/>
            <person name="Kuchly C."/>
            <person name="Tong L.C.H."/>
            <person name="Coppin E."/>
            <person name="Benkhali J.A."/>
            <person name="Couloux A."/>
            <person name="Wincker P."/>
            <person name="Debuchy R."/>
            <person name="Silar P."/>
        </authorList>
    </citation>
    <scope>GENOME REANNOTATION</scope>
    <source>
        <strain evidence="3">S / ATCC MYA-4624 / DSM 980 / FGSC 10383</strain>
    </source>
</reference>
<dbReference type="Gene3D" id="3.30.200.20">
    <property type="entry name" value="Phosphorylase Kinase, domain 1"/>
    <property type="match status" value="1"/>
</dbReference>
<dbReference type="InParanoid" id="B2AXM1"/>
<dbReference type="EMBL" id="FO904942">
    <property type="protein sequence ID" value="CDP32625.1"/>
    <property type="molecule type" value="Genomic_DNA"/>
</dbReference>
<reference evidence="2" key="4">
    <citation type="submission" date="2014-09" db="EMBL/GenBank/DDBJ databases">
        <title>Maintaining two mating types: Structure of the mating type locus and its role in heterokaryosis in Podospora anserina.</title>
        <authorList>
            <person name="Grognet P."/>
            <person name="Bidard F."/>
            <person name="Kuchly C."/>
            <person name="Chan Ho Tong L."/>
            <person name="Coppin E."/>
            <person name="Ait Benkhali J."/>
            <person name="Couloux A."/>
            <person name="Wincker P."/>
            <person name="Debuchy R."/>
            <person name="Silar P."/>
        </authorList>
    </citation>
    <scope>NUCLEOTIDE SEQUENCE</scope>
</reference>
<dbReference type="SUPFAM" id="SSF56112">
    <property type="entry name" value="Protein kinase-like (PK-like)"/>
    <property type="match status" value="1"/>
</dbReference>
<dbReference type="InterPro" id="IPR011009">
    <property type="entry name" value="Kinase-like_dom_sf"/>
</dbReference>
<organism evidence="1">
    <name type="scientific">Podospora anserina (strain S / ATCC MYA-4624 / DSM 980 / FGSC 10383)</name>
    <name type="common">Pleurage anserina</name>
    <dbReference type="NCBI Taxonomy" id="515849"/>
    <lineage>
        <taxon>Eukaryota</taxon>
        <taxon>Fungi</taxon>
        <taxon>Dikarya</taxon>
        <taxon>Ascomycota</taxon>
        <taxon>Pezizomycotina</taxon>
        <taxon>Sordariomycetes</taxon>
        <taxon>Sordariomycetidae</taxon>
        <taxon>Sordariales</taxon>
        <taxon>Podosporaceae</taxon>
        <taxon>Podospora</taxon>
        <taxon>Podospora anserina</taxon>
    </lineage>
</organism>